<dbReference type="AlphaFoldDB" id="B2AQ20"/>
<accession>B2AQ20</accession>
<dbReference type="CDD" id="cd00118">
    <property type="entry name" value="LysM"/>
    <property type="match status" value="1"/>
</dbReference>
<feature type="domain" description="LysM" evidence="4">
    <location>
        <begin position="59"/>
        <end position="105"/>
    </location>
</feature>
<dbReference type="SUPFAM" id="SSF54106">
    <property type="entry name" value="LysM domain"/>
    <property type="match status" value="1"/>
</dbReference>
<dbReference type="Gene3D" id="3.10.350.10">
    <property type="entry name" value="LysM domain"/>
    <property type="match status" value="1"/>
</dbReference>
<dbReference type="InterPro" id="IPR052210">
    <property type="entry name" value="LysM1-like"/>
</dbReference>
<keyword evidence="7" id="KW-1185">Reference proteome</keyword>
<gene>
    <name evidence="5" type="ORF">PODANS_4_5600</name>
</gene>
<dbReference type="KEGG" id="pan:PODANSg3321"/>
<sequence length="142" mass="15225">MFSPFCKDTARFVGYEICFSDPGGSFETNTTATLDPGASHTTPVPVPTNAIPGSKPCGKWHSISPGDECGKVALANGITLEDFYYLNPKLNTKCTNLLLDIAYCVAAVGDISTYSDYPTPIRNDLDSPLFSVSTSISRVSRC</sequence>
<dbReference type="InterPro" id="IPR036779">
    <property type="entry name" value="LysM_dom_sf"/>
</dbReference>
<dbReference type="Proteomes" id="UP000001197">
    <property type="component" value="Chromosome 4"/>
</dbReference>
<evidence type="ECO:0000256" key="1">
    <source>
        <dbReference type="ARBA" id="ARBA00022669"/>
    </source>
</evidence>
<reference evidence="5 7" key="1">
    <citation type="journal article" date="2008" name="Genome Biol.">
        <title>The genome sequence of the model ascomycete fungus Podospora anserina.</title>
        <authorList>
            <person name="Espagne E."/>
            <person name="Lespinet O."/>
            <person name="Malagnac F."/>
            <person name="Da Silva C."/>
            <person name="Jaillon O."/>
            <person name="Porcel B.M."/>
            <person name="Couloux A."/>
            <person name="Aury J.-M."/>
            <person name="Segurens B."/>
            <person name="Poulain J."/>
            <person name="Anthouard V."/>
            <person name="Grossetete S."/>
            <person name="Khalili H."/>
            <person name="Coppin E."/>
            <person name="Dequard-Chablat M."/>
            <person name="Picard M."/>
            <person name="Contamine V."/>
            <person name="Arnaise S."/>
            <person name="Bourdais A."/>
            <person name="Berteaux-Lecellier V."/>
            <person name="Gautheret D."/>
            <person name="de Vries R.P."/>
            <person name="Battaglia E."/>
            <person name="Coutinho P.M."/>
            <person name="Danchin E.G.J."/>
            <person name="Henrissat B."/>
            <person name="El Khoury R."/>
            <person name="Sainsard-Chanet A."/>
            <person name="Boivin A."/>
            <person name="Pinan-Lucarre B."/>
            <person name="Sellem C.H."/>
            <person name="Debuchy R."/>
            <person name="Wincker P."/>
            <person name="Weissenbach J."/>
            <person name="Silar P."/>
        </authorList>
    </citation>
    <scope>NUCLEOTIDE SEQUENCE [LARGE SCALE GENOMIC DNA]</scope>
    <source>
        <strain evidence="7">S / ATCC MYA-4624 / DSM 980 / FGSC 10383</strain>
        <strain evidence="5">S mat+</strain>
    </source>
</reference>
<evidence type="ECO:0000256" key="2">
    <source>
        <dbReference type="ARBA" id="ARBA00023026"/>
    </source>
</evidence>
<evidence type="ECO:0000313" key="5">
    <source>
        <dbReference type="EMBL" id="CAP66959.1"/>
    </source>
</evidence>
<dbReference type="PANTHER" id="PTHR34997">
    <property type="entry name" value="AM15"/>
    <property type="match status" value="1"/>
</dbReference>
<name>B2AQ20_PODAN</name>
<protein>
    <submittedName>
        <fullName evidence="5">Podospora anserina S mat+ genomic DNA chromosome 4, supercontig 4</fullName>
    </submittedName>
</protein>
<evidence type="ECO:0000313" key="7">
    <source>
        <dbReference type="Proteomes" id="UP000001197"/>
    </source>
</evidence>
<dbReference type="PANTHER" id="PTHR34997:SF1">
    <property type="entry name" value="PEPTIDOGLYCAN-BINDING LYSIN DOMAIN"/>
    <property type="match status" value="1"/>
</dbReference>
<dbReference type="GeneID" id="6190002"/>
<dbReference type="GO" id="GO:0008061">
    <property type="term" value="F:chitin binding"/>
    <property type="evidence" value="ECO:0007669"/>
    <property type="project" value="UniProtKB-KW"/>
</dbReference>
<organism evidence="5">
    <name type="scientific">Podospora anserina (strain S / ATCC MYA-4624 / DSM 980 / FGSC 10383)</name>
    <name type="common">Pleurage anserina</name>
    <dbReference type="NCBI Taxonomy" id="515849"/>
    <lineage>
        <taxon>Eukaryota</taxon>
        <taxon>Fungi</taxon>
        <taxon>Dikarya</taxon>
        <taxon>Ascomycota</taxon>
        <taxon>Pezizomycotina</taxon>
        <taxon>Sordariomycetes</taxon>
        <taxon>Sordariomycetidae</taxon>
        <taxon>Sordariales</taxon>
        <taxon>Podosporaceae</taxon>
        <taxon>Podospora</taxon>
        <taxon>Podospora anserina</taxon>
    </lineage>
</organism>
<dbReference type="RefSeq" id="XP_001906293.1">
    <property type="nucleotide sequence ID" value="XM_001906258.1"/>
</dbReference>
<dbReference type="HOGENOM" id="CLU_1816604_0_0_1"/>
<evidence type="ECO:0000256" key="3">
    <source>
        <dbReference type="ARBA" id="ARBA00044955"/>
    </source>
</evidence>
<keyword evidence="2" id="KW-0843">Virulence</keyword>
<comment type="similarity">
    <text evidence="3">Belongs to the secreted LysM effector family.</text>
</comment>
<evidence type="ECO:0000313" key="6">
    <source>
        <dbReference type="EMBL" id="CDP28701.1"/>
    </source>
</evidence>
<proteinExistence type="inferred from homology"/>
<dbReference type="EMBL" id="CU633895">
    <property type="protein sequence ID" value="CAP66959.1"/>
    <property type="molecule type" value="Genomic_DNA"/>
</dbReference>
<reference evidence="6" key="4">
    <citation type="submission" date="2015-04" db="EMBL/GenBank/DDBJ databases">
        <title>Maintaining two mating types: Structure of the mating type locus and its role in heterokaryosis in Podospora anserina.</title>
        <authorList>
            <person name="Grognet P."/>
            <person name="Bidard F."/>
            <person name="Kuchly C."/>
            <person name="Chan Ho Tong L."/>
            <person name="Coppin E."/>
            <person name="Ait Benkhali J."/>
            <person name="Couloux A."/>
            <person name="Wincker P."/>
            <person name="Debuchy R."/>
            <person name="Silar P."/>
        </authorList>
    </citation>
    <scope>NUCLEOTIDE SEQUENCE</scope>
</reference>
<dbReference type="OrthoDB" id="5985073at2759"/>
<dbReference type="PROSITE" id="PS51782">
    <property type="entry name" value="LYSM"/>
    <property type="match status" value="1"/>
</dbReference>
<evidence type="ECO:0000259" key="4">
    <source>
        <dbReference type="PROSITE" id="PS51782"/>
    </source>
</evidence>
<dbReference type="EMBL" id="FO904939">
    <property type="protein sequence ID" value="CDP28701.1"/>
    <property type="molecule type" value="Genomic_DNA"/>
</dbReference>
<reference evidence="5" key="2">
    <citation type="submission" date="2008-07" db="EMBL/GenBank/DDBJ databases">
        <authorList>
            <person name="Genoscope - CEA"/>
        </authorList>
    </citation>
    <scope>NUCLEOTIDE SEQUENCE</scope>
    <source>
        <strain evidence="5">S mat+</strain>
    </source>
</reference>
<reference evidence="7" key="3">
    <citation type="journal article" date="2014" name="Genetics">
        <title>Maintaining two mating types: Structure of the mating type locus and its role in heterokaryosis in Podospora anserina.</title>
        <authorList>
            <person name="Grognet P."/>
            <person name="Bidard F."/>
            <person name="Kuchly C."/>
            <person name="Tong L.C.H."/>
            <person name="Coppin E."/>
            <person name="Benkhali J.A."/>
            <person name="Couloux A."/>
            <person name="Wincker P."/>
            <person name="Debuchy R."/>
            <person name="Silar P."/>
        </authorList>
    </citation>
    <scope>GENOME REANNOTATION</scope>
    <source>
        <strain evidence="7">S / ATCC MYA-4624 / DSM 980 / FGSC 10383</strain>
    </source>
</reference>
<keyword evidence="1" id="KW-0147">Chitin-binding</keyword>
<dbReference type="VEuPathDB" id="FungiDB:PODANS_4_5600"/>
<dbReference type="InterPro" id="IPR018392">
    <property type="entry name" value="LysM"/>
</dbReference>